<evidence type="ECO:0000256" key="1">
    <source>
        <dbReference type="SAM" id="MobiDB-lite"/>
    </source>
</evidence>
<organism evidence="2 3">
    <name type="scientific">Portunus trituberculatus</name>
    <name type="common">Swimming crab</name>
    <name type="synonym">Neptunus trituberculatus</name>
    <dbReference type="NCBI Taxonomy" id="210409"/>
    <lineage>
        <taxon>Eukaryota</taxon>
        <taxon>Metazoa</taxon>
        <taxon>Ecdysozoa</taxon>
        <taxon>Arthropoda</taxon>
        <taxon>Crustacea</taxon>
        <taxon>Multicrustacea</taxon>
        <taxon>Malacostraca</taxon>
        <taxon>Eumalacostraca</taxon>
        <taxon>Eucarida</taxon>
        <taxon>Decapoda</taxon>
        <taxon>Pleocyemata</taxon>
        <taxon>Brachyura</taxon>
        <taxon>Eubrachyura</taxon>
        <taxon>Portunoidea</taxon>
        <taxon>Portunidae</taxon>
        <taxon>Portuninae</taxon>
        <taxon>Portunus</taxon>
    </lineage>
</organism>
<dbReference type="EMBL" id="VSRR010000175">
    <property type="protein sequence ID" value="MPC11659.1"/>
    <property type="molecule type" value="Genomic_DNA"/>
</dbReference>
<sequence length="124" mass="14215">MTLLPELNVTCHSPRVKHFSNQEVMRLRSKTETGSPRPGKVPLPKPSRTRHARLAGVARKGDREEEEEKERKSRNDALSSPPCERYFQFDSMRASLVRASSSHTTPMREEETASWVLDTCSYTR</sequence>
<name>A0A5B7CQA2_PORTR</name>
<proteinExistence type="predicted"/>
<accession>A0A5B7CQA2</accession>
<feature type="compositionally biased region" description="Basic and acidic residues" evidence="1">
    <location>
        <begin position="59"/>
        <end position="75"/>
    </location>
</feature>
<reference evidence="2 3" key="1">
    <citation type="submission" date="2019-05" db="EMBL/GenBank/DDBJ databases">
        <title>Another draft genome of Portunus trituberculatus and its Hox gene families provides insights of decapod evolution.</title>
        <authorList>
            <person name="Jeong J.-H."/>
            <person name="Song I."/>
            <person name="Kim S."/>
            <person name="Choi T."/>
            <person name="Kim D."/>
            <person name="Ryu S."/>
            <person name="Kim W."/>
        </authorList>
    </citation>
    <scope>NUCLEOTIDE SEQUENCE [LARGE SCALE GENOMIC DNA]</scope>
    <source>
        <tissue evidence="2">Muscle</tissue>
    </source>
</reference>
<comment type="caution">
    <text evidence="2">The sequence shown here is derived from an EMBL/GenBank/DDBJ whole genome shotgun (WGS) entry which is preliminary data.</text>
</comment>
<evidence type="ECO:0000313" key="3">
    <source>
        <dbReference type="Proteomes" id="UP000324222"/>
    </source>
</evidence>
<keyword evidence="3" id="KW-1185">Reference proteome</keyword>
<gene>
    <name evidence="2" type="ORF">E2C01_004330</name>
</gene>
<protein>
    <submittedName>
        <fullName evidence="2">Uncharacterized protein</fullName>
    </submittedName>
</protein>
<evidence type="ECO:0000313" key="2">
    <source>
        <dbReference type="EMBL" id="MPC11659.1"/>
    </source>
</evidence>
<dbReference type="AlphaFoldDB" id="A0A5B7CQA2"/>
<feature type="region of interest" description="Disordered" evidence="1">
    <location>
        <begin position="20"/>
        <end position="84"/>
    </location>
</feature>
<dbReference type="Proteomes" id="UP000324222">
    <property type="component" value="Unassembled WGS sequence"/>
</dbReference>